<dbReference type="FunFam" id="3.40.50.1260:FF:000006">
    <property type="entry name" value="Phosphoglycerate kinase"/>
    <property type="match status" value="1"/>
</dbReference>
<dbReference type="PANTHER" id="PTHR11406">
    <property type="entry name" value="PHOSPHOGLYCERATE KINASE"/>
    <property type="match status" value="1"/>
</dbReference>
<keyword evidence="10 13" id="KW-0418">Kinase</keyword>
<protein>
    <recommendedName>
        <fullName evidence="6 13">Phosphoglycerate kinase</fullName>
        <ecNumber evidence="5 13">2.7.2.3</ecNumber>
    </recommendedName>
</protein>
<comment type="catalytic activity">
    <reaction evidence="1 13 16">
        <text>(2R)-3-phosphoglycerate + ATP = (2R)-3-phospho-glyceroyl phosphate + ADP</text>
        <dbReference type="Rhea" id="RHEA:14801"/>
        <dbReference type="ChEBI" id="CHEBI:30616"/>
        <dbReference type="ChEBI" id="CHEBI:57604"/>
        <dbReference type="ChEBI" id="CHEBI:58272"/>
        <dbReference type="ChEBI" id="CHEBI:456216"/>
        <dbReference type="EC" id="2.7.2.3"/>
    </reaction>
</comment>
<feature type="binding site" evidence="13">
    <location>
        <begin position="352"/>
        <end position="355"/>
    </location>
    <ligand>
        <name>ATP</name>
        <dbReference type="ChEBI" id="CHEBI:30616"/>
    </ligand>
</feature>
<dbReference type="Gene3D" id="3.40.50.1260">
    <property type="entry name" value="Phosphoglycerate kinase, N-terminal domain"/>
    <property type="match status" value="2"/>
</dbReference>
<sequence length="411" mass="45557">MDIEFLTIDDLDLAGKTVLVRVDINTPVDPNTGGLLEINRIKECSVTLRSLEDSKVVVASHQGRVGRYDYVSMRLHAKVLSEVMDREVKFVDDVFGKAAREAIENLKVGEILLLENLRFTAEENFEFSPEDAAKTHIVRNLSKHLDACVLDAFPTAHRAHPSIVGFAEVLPTCAGRLVAKELKSLSRVVLTAKAPYTTVLGGAKISDRLEAIDALIENGKADNVLLTGLIAQVFLKAANKIKFPLQKDLEKYVPRARELLNRYSENFYMPDDLAINKNGERVEVRVEELKPDMQVYDIGEQTIRKYSKIIRSSGTVFMSGPPGFFEKVGFDKGTNELILALASSLGTTIISGGHLTAALERLGVKEWIDHISTAGGALVMFMAGKRLPLIEALKRASKRWREEKALQQSRA</sequence>
<dbReference type="GO" id="GO:0005524">
    <property type="term" value="F:ATP binding"/>
    <property type="evidence" value="ECO:0007669"/>
    <property type="project" value="UniProtKB-KW"/>
</dbReference>
<evidence type="ECO:0000256" key="9">
    <source>
        <dbReference type="ARBA" id="ARBA00022741"/>
    </source>
</evidence>
<evidence type="ECO:0000256" key="8">
    <source>
        <dbReference type="ARBA" id="ARBA00022679"/>
    </source>
</evidence>
<reference evidence="17" key="1">
    <citation type="journal article" date="2020" name="ISME J.">
        <title>Gammaproteobacteria mediating utilization of methyl-, sulfur- and petroleum organic compounds in deep ocean hydrothermal plumes.</title>
        <authorList>
            <person name="Zhou Z."/>
            <person name="Liu Y."/>
            <person name="Pan J."/>
            <person name="Cron B.R."/>
            <person name="Toner B.M."/>
            <person name="Anantharaman K."/>
            <person name="Breier J.A."/>
            <person name="Dick G.J."/>
            <person name="Li M."/>
        </authorList>
    </citation>
    <scope>NUCLEOTIDE SEQUENCE</scope>
    <source>
        <strain evidence="17">SZUA-1515</strain>
    </source>
</reference>
<name>A0A833EAL1_CALS0</name>
<proteinExistence type="inferred from homology"/>
<keyword evidence="9 13" id="KW-0547">Nucleotide-binding</keyword>
<keyword evidence="7 13" id="KW-0963">Cytoplasm</keyword>
<keyword evidence="11 13" id="KW-0067">ATP-binding</keyword>
<dbReference type="GO" id="GO:0006094">
    <property type="term" value="P:gluconeogenesis"/>
    <property type="evidence" value="ECO:0007669"/>
    <property type="project" value="TreeGrafter"/>
</dbReference>
<dbReference type="GO" id="GO:0004618">
    <property type="term" value="F:phosphoglycerate kinase activity"/>
    <property type="evidence" value="ECO:0007669"/>
    <property type="project" value="UniProtKB-UniRule"/>
</dbReference>
<feature type="binding site" evidence="13">
    <location>
        <position position="40"/>
    </location>
    <ligand>
        <name>substrate</name>
    </ligand>
</feature>
<dbReference type="PIRSF" id="PIRSF000724">
    <property type="entry name" value="Pgk"/>
    <property type="match status" value="1"/>
</dbReference>
<evidence type="ECO:0000256" key="14">
    <source>
        <dbReference type="PIRSR" id="PIRSR000724-1"/>
    </source>
</evidence>
<evidence type="ECO:0000256" key="12">
    <source>
        <dbReference type="ARBA" id="ARBA00023152"/>
    </source>
</evidence>
<dbReference type="FunFam" id="3.40.50.1260:FF:000012">
    <property type="entry name" value="Phosphoglycerate kinase"/>
    <property type="match status" value="1"/>
</dbReference>
<gene>
    <name evidence="13" type="primary">pgk</name>
    <name evidence="17" type="ORF">EYH45_08060</name>
</gene>
<evidence type="ECO:0000256" key="11">
    <source>
        <dbReference type="ARBA" id="ARBA00022840"/>
    </source>
</evidence>
<dbReference type="EMBL" id="DQVM01000162">
    <property type="protein sequence ID" value="HIQ30494.1"/>
    <property type="molecule type" value="Genomic_DNA"/>
</dbReference>
<feature type="binding site" evidence="14">
    <location>
        <position position="158"/>
    </location>
    <ligand>
        <name>(2R)-3-phosphoglycerate</name>
        <dbReference type="ChEBI" id="CHEBI:58272"/>
    </ligand>
</feature>
<keyword evidence="12 13" id="KW-0324">Glycolysis</keyword>
<feature type="binding site" evidence="13 14">
    <location>
        <begin position="23"/>
        <end position="25"/>
    </location>
    <ligand>
        <name>substrate</name>
    </ligand>
</feature>
<dbReference type="InterPro" id="IPR001576">
    <property type="entry name" value="Phosphoglycerate_kinase"/>
</dbReference>
<comment type="pathway">
    <text evidence="3 13">Carbohydrate degradation; glycolysis; pyruvate from D-glyceraldehyde 3-phosphate: step 2/5.</text>
</comment>
<feature type="binding site" evidence="14">
    <location>
        <position position="40"/>
    </location>
    <ligand>
        <name>(2R)-3-phosphoglycerate</name>
        <dbReference type="ChEBI" id="CHEBI:58272"/>
    </ligand>
</feature>
<organism evidence="17 18">
    <name type="scientific">Caldiarchaeum subterraneum</name>
    <dbReference type="NCBI Taxonomy" id="311458"/>
    <lineage>
        <taxon>Archaea</taxon>
        <taxon>Nitrososphaerota</taxon>
        <taxon>Candidatus Caldarchaeales</taxon>
        <taxon>Candidatus Caldarchaeaceae</taxon>
        <taxon>Candidatus Caldarchaeum</taxon>
    </lineage>
</organism>
<evidence type="ECO:0000256" key="16">
    <source>
        <dbReference type="RuleBase" id="RU000532"/>
    </source>
</evidence>
<comment type="subcellular location">
    <subcellularLocation>
        <location evidence="2 13">Cytoplasm</location>
    </subcellularLocation>
</comment>
<dbReference type="GO" id="GO:0043531">
    <property type="term" value="F:ADP binding"/>
    <property type="evidence" value="ECO:0007669"/>
    <property type="project" value="TreeGrafter"/>
</dbReference>
<dbReference type="EC" id="2.7.2.3" evidence="5 13"/>
<feature type="binding site" evidence="13 15">
    <location>
        <position position="326"/>
    </location>
    <ligand>
        <name>ATP</name>
        <dbReference type="ChEBI" id="CHEBI:30616"/>
    </ligand>
</feature>
<evidence type="ECO:0000256" key="7">
    <source>
        <dbReference type="ARBA" id="ARBA00022490"/>
    </source>
</evidence>
<evidence type="ECO:0000256" key="3">
    <source>
        <dbReference type="ARBA" id="ARBA00004838"/>
    </source>
</evidence>
<evidence type="ECO:0000313" key="18">
    <source>
        <dbReference type="Proteomes" id="UP000608579"/>
    </source>
</evidence>
<comment type="subunit">
    <text evidence="13">Monomer.</text>
</comment>
<evidence type="ECO:0000313" key="17">
    <source>
        <dbReference type="EMBL" id="HIQ30494.1"/>
    </source>
</evidence>
<evidence type="ECO:0000256" key="13">
    <source>
        <dbReference type="HAMAP-Rule" id="MF_00145"/>
    </source>
</evidence>
<feature type="binding site" evidence="13 14">
    <location>
        <begin position="61"/>
        <end position="64"/>
    </location>
    <ligand>
        <name>substrate</name>
    </ligand>
</feature>
<accession>A0A833EAL1</accession>
<dbReference type="AlphaFoldDB" id="A0A833EAL1"/>
<comment type="caution">
    <text evidence="17">The sequence shown here is derived from an EMBL/GenBank/DDBJ whole genome shotgun (WGS) entry which is preliminary data.</text>
</comment>
<dbReference type="PANTHER" id="PTHR11406:SF23">
    <property type="entry name" value="PHOSPHOGLYCERATE KINASE 1, CHLOROPLASTIC-RELATED"/>
    <property type="match status" value="1"/>
</dbReference>
<dbReference type="UniPathway" id="UPA00109">
    <property type="reaction ID" value="UER00185"/>
</dbReference>
<evidence type="ECO:0000256" key="2">
    <source>
        <dbReference type="ARBA" id="ARBA00004496"/>
    </source>
</evidence>
<dbReference type="GO" id="GO:0005829">
    <property type="term" value="C:cytosol"/>
    <property type="evidence" value="ECO:0007669"/>
    <property type="project" value="TreeGrafter"/>
</dbReference>
<dbReference type="InterPro" id="IPR036043">
    <property type="entry name" value="Phosphoglycerate_kinase_sf"/>
</dbReference>
<comment type="caution">
    <text evidence="13">Lacks conserved residue(s) required for the propagation of feature annotation.</text>
</comment>
<evidence type="ECO:0000256" key="1">
    <source>
        <dbReference type="ARBA" id="ARBA00000642"/>
    </source>
</evidence>
<feature type="binding site" evidence="13">
    <location>
        <position position="158"/>
    </location>
    <ligand>
        <name>substrate</name>
    </ligand>
</feature>
<dbReference type="Pfam" id="PF00162">
    <property type="entry name" value="PGK"/>
    <property type="match status" value="1"/>
</dbReference>
<evidence type="ECO:0000256" key="5">
    <source>
        <dbReference type="ARBA" id="ARBA00013061"/>
    </source>
</evidence>
<dbReference type="InterPro" id="IPR015824">
    <property type="entry name" value="Phosphoglycerate_kinase_N"/>
</dbReference>
<dbReference type="Proteomes" id="UP000608579">
    <property type="component" value="Unassembled WGS sequence"/>
</dbReference>
<evidence type="ECO:0000256" key="6">
    <source>
        <dbReference type="ARBA" id="ARBA00016471"/>
    </source>
</evidence>
<dbReference type="SUPFAM" id="SSF53748">
    <property type="entry name" value="Phosphoglycerate kinase"/>
    <property type="match status" value="1"/>
</dbReference>
<keyword evidence="8 13" id="KW-0808">Transferase</keyword>
<comment type="similarity">
    <text evidence="4 13 16">Belongs to the phosphoglycerate kinase family.</text>
</comment>
<evidence type="ECO:0000256" key="10">
    <source>
        <dbReference type="ARBA" id="ARBA00022777"/>
    </source>
</evidence>
<feature type="binding site" evidence="13">
    <location>
        <position position="118"/>
    </location>
    <ligand>
        <name>substrate</name>
    </ligand>
</feature>
<dbReference type="GO" id="GO:0006096">
    <property type="term" value="P:glycolytic process"/>
    <property type="evidence" value="ECO:0007669"/>
    <property type="project" value="UniProtKB-UniRule"/>
</dbReference>
<feature type="binding site" evidence="14">
    <location>
        <position position="118"/>
    </location>
    <ligand>
        <name>(2R)-3-phosphoglycerate</name>
        <dbReference type="ChEBI" id="CHEBI:58272"/>
    </ligand>
</feature>
<dbReference type="PRINTS" id="PR00477">
    <property type="entry name" value="PHGLYCKINASE"/>
</dbReference>
<dbReference type="HAMAP" id="MF_00145">
    <property type="entry name" value="Phosphoglyc_kinase"/>
    <property type="match status" value="1"/>
</dbReference>
<evidence type="ECO:0000256" key="15">
    <source>
        <dbReference type="PIRSR" id="PIRSR000724-2"/>
    </source>
</evidence>
<evidence type="ECO:0000256" key="4">
    <source>
        <dbReference type="ARBA" id="ARBA00008982"/>
    </source>
</evidence>